<evidence type="ECO:0000256" key="1">
    <source>
        <dbReference type="SAM" id="MobiDB-lite"/>
    </source>
</evidence>
<proteinExistence type="predicted"/>
<keyword evidence="3" id="KW-1185">Reference proteome</keyword>
<feature type="non-terminal residue" evidence="2">
    <location>
        <position position="1"/>
    </location>
</feature>
<comment type="caution">
    <text evidence="2">The sequence shown here is derived from an EMBL/GenBank/DDBJ whole genome shotgun (WGS) entry which is preliminary data.</text>
</comment>
<evidence type="ECO:0000313" key="3">
    <source>
        <dbReference type="Proteomes" id="UP000266841"/>
    </source>
</evidence>
<reference evidence="2 3" key="1">
    <citation type="journal article" date="2012" name="Genome Biol.">
        <title>Genome and low-iron response of an oceanic diatom adapted to chronic iron limitation.</title>
        <authorList>
            <person name="Lommer M."/>
            <person name="Specht M."/>
            <person name="Roy A.S."/>
            <person name="Kraemer L."/>
            <person name="Andreson R."/>
            <person name="Gutowska M.A."/>
            <person name="Wolf J."/>
            <person name="Bergner S.V."/>
            <person name="Schilhabel M.B."/>
            <person name="Klostermeier U.C."/>
            <person name="Beiko R.G."/>
            <person name="Rosenstiel P."/>
            <person name="Hippler M."/>
            <person name="Laroche J."/>
        </authorList>
    </citation>
    <scope>NUCLEOTIDE SEQUENCE [LARGE SCALE GENOMIC DNA]</scope>
    <source>
        <strain evidence="2 3">CCMP1005</strain>
    </source>
</reference>
<gene>
    <name evidence="2" type="ORF">THAOC_13568</name>
</gene>
<dbReference type="EMBL" id="AGNL01015680">
    <property type="protein sequence ID" value="EJK65555.1"/>
    <property type="molecule type" value="Genomic_DNA"/>
</dbReference>
<sequence>FESPHETGSGAAMMADVDNLVTVRGLTVRQVGGSGMRHGVDGQQRRGVRAWVGATSVDTDQKPSPGVHSAVATPKSSGERGAIANKQGAASRMQTLSLHALPYLLLLTALYVLPLKKWSPGEFFYQDSESENGIIRRSSDGDVDRVFVRSSTPIQTPSMPL</sequence>
<dbReference type="AlphaFoldDB" id="K0SJN3"/>
<feature type="region of interest" description="Disordered" evidence="1">
    <location>
        <begin position="58"/>
        <end position="86"/>
    </location>
</feature>
<protein>
    <submittedName>
        <fullName evidence="2">Uncharacterized protein</fullName>
    </submittedName>
</protein>
<accession>K0SJN3</accession>
<dbReference type="Proteomes" id="UP000266841">
    <property type="component" value="Unassembled WGS sequence"/>
</dbReference>
<organism evidence="2 3">
    <name type="scientific">Thalassiosira oceanica</name>
    <name type="common">Marine diatom</name>
    <dbReference type="NCBI Taxonomy" id="159749"/>
    <lineage>
        <taxon>Eukaryota</taxon>
        <taxon>Sar</taxon>
        <taxon>Stramenopiles</taxon>
        <taxon>Ochrophyta</taxon>
        <taxon>Bacillariophyta</taxon>
        <taxon>Coscinodiscophyceae</taxon>
        <taxon>Thalassiosirophycidae</taxon>
        <taxon>Thalassiosirales</taxon>
        <taxon>Thalassiosiraceae</taxon>
        <taxon>Thalassiosira</taxon>
    </lineage>
</organism>
<evidence type="ECO:0000313" key="2">
    <source>
        <dbReference type="EMBL" id="EJK65555.1"/>
    </source>
</evidence>
<name>K0SJN3_THAOC</name>